<evidence type="ECO:0008006" key="4">
    <source>
        <dbReference type="Google" id="ProtNLM"/>
    </source>
</evidence>
<name>A0AAU9R2Q7_9LACO</name>
<accession>A0AAU9R2Q7</accession>
<evidence type="ECO:0000256" key="1">
    <source>
        <dbReference type="SAM" id="MobiDB-lite"/>
    </source>
</evidence>
<dbReference type="AlphaFoldDB" id="A0AAU9R2Q7"/>
<dbReference type="Proteomes" id="UP001295440">
    <property type="component" value="Chromosome"/>
</dbReference>
<protein>
    <recommendedName>
        <fullName evidence="4">GAGE domain-containing protein</fullName>
    </recommendedName>
</protein>
<evidence type="ECO:0000313" key="2">
    <source>
        <dbReference type="EMBL" id="CAH1705362.1"/>
    </source>
</evidence>
<evidence type="ECO:0000313" key="3">
    <source>
        <dbReference type="Proteomes" id="UP001295440"/>
    </source>
</evidence>
<gene>
    <name evidence="2" type="ORF">LDD865_0198</name>
</gene>
<reference evidence="2" key="1">
    <citation type="submission" date="2022-02" db="EMBL/GenBank/DDBJ databases">
        <authorList>
            <person name="Deutsch MARIE S."/>
        </authorList>
    </citation>
    <scope>NUCLEOTIDE SEQUENCE</scope>
    <source>
        <strain evidence="2">CIRM-BIA865</strain>
    </source>
</reference>
<dbReference type="EMBL" id="OV915080">
    <property type="protein sequence ID" value="CAH1705362.1"/>
    <property type="molecule type" value="Genomic_DNA"/>
</dbReference>
<proteinExistence type="predicted"/>
<sequence>MPEVEDPIEGQEGQVGPEPGRRQLLLPPDKQAHQDDDTGDPDDGRDGEGQDGGQLPPVEEFQIQEGLEEDEPVEQDFSFFFHVVNSLSLLS</sequence>
<feature type="region of interest" description="Disordered" evidence="1">
    <location>
        <begin position="1"/>
        <end position="58"/>
    </location>
</feature>
<feature type="compositionally biased region" description="Basic and acidic residues" evidence="1">
    <location>
        <begin position="30"/>
        <end position="48"/>
    </location>
</feature>
<organism evidence="2 3">
    <name type="scientific">Lactobacillus delbrueckii subsp. delbrueckii</name>
    <dbReference type="NCBI Taxonomy" id="83684"/>
    <lineage>
        <taxon>Bacteria</taxon>
        <taxon>Bacillati</taxon>
        <taxon>Bacillota</taxon>
        <taxon>Bacilli</taxon>
        <taxon>Lactobacillales</taxon>
        <taxon>Lactobacillaceae</taxon>
        <taxon>Lactobacillus</taxon>
    </lineage>
</organism>